<dbReference type="AlphaFoldDB" id="A0A9W8YCG0"/>
<accession>A0A9W8YCG0</accession>
<dbReference type="GO" id="GO:0016020">
    <property type="term" value="C:membrane"/>
    <property type="evidence" value="ECO:0007669"/>
    <property type="project" value="UniProtKB-SubCell"/>
</dbReference>
<evidence type="ECO:0008006" key="11">
    <source>
        <dbReference type="Google" id="ProtNLM"/>
    </source>
</evidence>
<keyword evidence="2" id="KW-0328">Glycosyltransferase</keyword>
<evidence type="ECO:0000256" key="3">
    <source>
        <dbReference type="ARBA" id="ARBA00022679"/>
    </source>
</evidence>
<evidence type="ECO:0000256" key="6">
    <source>
        <dbReference type="ARBA" id="ARBA00023136"/>
    </source>
</evidence>
<keyword evidence="10" id="KW-1185">Reference proteome</keyword>
<proteinExistence type="predicted"/>
<dbReference type="InterPro" id="IPR052427">
    <property type="entry name" value="Glycosyltrans_GT2/GT47"/>
</dbReference>
<gene>
    <name evidence="9" type="ORF">N0V83_002786</name>
</gene>
<keyword evidence="7" id="KW-0325">Glycoprotein</keyword>
<evidence type="ECO:0000256" key="2">
    <source>
        <dbReference type="ARBA" id="ARBA00022676"/>
    </source>
</evidence>
<dbReference type="PANTHER" id="PTHR47844">
    <property type="entry name" value="SYNTHASE CPS1, PUTATIVE (AFU_ORTHOLOGUE AFUA_7G02500)-RELATED"/>
    <property type="match status" value="1"/>
</dbReference>
<dbReference type="Gene3D" id="3.90.550.10">
    <property type="entry name" value="Spore Coat Polysaccharide Biosynthesis Protein SpsA, Chain A"/>
    <property type="match status" value="1"/>
</dbReference>
<evidence type="ECO:0000256" key="7">
    <source>
        <dbReference type="ARBA" id="ARBA00023180"/>
    </source>
</evidence>
<keyword evidence="3" id="KW-0808">Transferase</keyword>
<keyword evidence="6 8" id="KW-0472">Membrane</keyword>
<feature type="transmembrane region" description="Helical" evidence="8">
    <location>
        <begin position="72"/>
        <end position="94"/>
    </location>
</feature>
<comment type="subcellular location">
    <subcellularLocation>
        <location evidence="1">Membrane</location>
    </subcellularLocation>
</comment>
<feature type="transmembrane region" description="Helical" evidence="8">
    <location>
        <begin position="6"/>
        <end position="29"/>
    </location>
</feature>
<keyword evidence="5 8" id="KW-1133">Transmembrane helix</keyword>
<dbReference type="OrthoDB" id="2849215at2759"/>
<dbReference type="PANTHER" id="PTHR47844:SF1">
    <property type="entry name" value="EXOSTOSIN-LIKE 2"/>
    <property type="match status" value="1"/>
</dbReference>
<evidence type="ECO:0000256" key="1">
    <source>
        <dbReference type="ARBA" id="ARBA00004370"/>
    </source>
</evidence>
<dbReference type="Proteomes" id="UP001140560">
    <property type="component" value="Unassembled WGS sequence"/>
</dbReference>
<dbReference type="InterPro" id="IPR029044">
    <property type="entry name" value="Nucleotide-diphossugar_trans"/>
</dbReference>
<feature type="transmembrane region" description="Helical" evidence="8">
    <location>
        <begin position="495"/>
        <end position="523"/>
    </location>
</feature>
<feature type="transmembrane region" description="Helical" evidence="8">
    <location>
        <begin position="466"/>
        <end position="489"/>
    </location>
</feature>
<dbReference type="SUPFAM" id="SSF53448">
    <property type="entry name" value="Nucleotide-diphospho-sugar transferases"/>
    <property type="match status" value="1"/>
</dbReference>
<feature type="transmembrane region" description="Helical" evidence="8">
    <location>
        <begin position="41"/>
        <end position="60"/>
    </location>
</feature>
<protein>
    <recommendedName>
        <fullName evidence="11">Glycosyltransferase family 2 protein</fullName>
    </recommendedName>
</protein>
<organism evidence="9 10">
    <name type="scientific">Neocucurbitaria cava</name>
    <dbReference type="NCBI Taxonomy" id="798079"/>
    <lineage>
        <taxon>Eukaryota</taxon>
        <taxon>Fungi</taxon>
        <taxon>Dikarya</taxon>
        <taxon>Ascomycota</taxon>
        <taxon>Pezizomycotina</taxon>
        <taxon>Dothideomycetes</taxon>
        <taxon>Pleosporomycetidae</taxon>
        <taxon>Pleosporales</taxon>
        <taxon>Pleosporineae</taxon>
        <taxon>Cucurbitariaceae</taxon>
        <taxon>Neocucurbitaria</taxon>
    </lineage>
</organism>
<evidence type="ECO:0000256" key="8">
    <source>
        <dbReference type="SAM" id="Phobius"/>
    </source>
</evidence>
<dbReference type="Pfam" id="PF13641">
    <property type="entry name" value="Glyco_tranf_2_3"/>
    <property type="match status" value="1"/>
</dbReference>
<dbReference type="EMBL" id="JAPEUY010000004">
    <property type="protein sequence ID" value="KAJ4374047.1"/>
    <property type="molecule type" value="Genomic_DNA"/>
</dbReference>
<evidence type="ECO:0000313" key="10">
    <source>
        <dbReference type="Proteomes" id="UP001140560"/>
    </source>
</evidence>
<name>A0A9W8YCG0_9PLEO</name>
<feature type="transmembrane region" description="Helical" evidence="8">
    <location>
        <begin position="434"/>
        <end position="454"/>
    </location>
</feature>
<dbReference type="GO" id="GO:0016757">
    <property type="term" value="F:glycosyltransferase activity"/>
    <property type="evidence" value="ECO:0007669"/>
    <property type="project" value="UniProtKB-KW"/>
</dbReference>
<reference evidence="9" key="1">
    <citation type="submission" date="2022-10" db="EMBL/GenBank/DDBJ databases">
        <title>Tapping the CABI collections for fungal endophytes: first genome assemblies for Collariella, Neodidymelliopsis, Ascochyta clinopodiicola, Didymella pomorum, Didymosphaeria variabile, Neocosmospora piperis and Neocucurbitaria cava.</title>
        <authorList>
            <person name="Hill R."/>
        </authorList>
    </citation>
    <scope>NUCLEOTIDE SEQUENCE</scope>
    <source>
        <strain evidence="9">IMI 356814</strain>
    </source>
</reference>
<sequence length="533" mass="61308">MSGLATMHWTIAAASMLTAGSVLWTIFLMFDAHRRLDRPSLLATLGLLCHAIPSVFLLATTMVAEEAHDPPFVWLVALLVFRYWRTLVNIFFWFRYKPAVAKGDLKITANDCTVIVPTVGPTGNTEFAEMVTAILVNRPACLVFSTNTKDAQEQVNMVKSTIVADVEAGNTTYQKQHGLGPLEVSTKISVENAQVSNKRQQVVHGFQKVDTEILIMADDTAVWHPRFLEATLPAFASNKVGFVGTRKWVKRLPRPYDPTINCFANLWSQYVAGFWNTMGGLYLVRHNFEIQATNTADGGVFCVSGRSSLIRTEIVNKDEFTKAFLNEYILRFQWFECLAWLGWLGWFGKDFPGWGPITADDDNFLTRWVIDHGKDVKMQCSEEATMTTILGKYPLKFPEQCQRWSRTTFRQNPIALFVDRTIWWKWPLTVWTTYFPWLYNAAFFWDGLAVYTLTQTTLYAESSRPMALLCGLIVFIWATKLVKTIPWFWEYPMDFFLYFVIPAYPLFAYWHSFLKVYTAFTFWDLAWSGRKLK</sequence>
<keyword evidence="4 8" id="KW-0812">Transmembrane</keyword>
<evidence type="ECO:0000313" key="9">
    <source>
        <dbReference type="EMBL" id="KAJ4374047.1"/>
    </source>
</evidence>
<evidence type="ECO:0000256" key="5">
    <source>
        <dbReference type="ARBA" id="ARBA00022989"/>
    </source>
</evidence>
<evidence type="ECO:0000256" key="4">
    <source>
        <dbReference type="ARBA" id="ARBA00022692"/>
    </source>
</evidence>
<comment type="caution">
    <text evidence="9">The sequence shown here is derived from an EMBL/GenBank/DDBJ whole genome shotgun (WGS) entry which is preliminary data.</text>
</comment>